<protein>
    <submittedName>
        <fullName evidence="4">M1 family peptidase</fullName>
    </submittedName>
</protein>
<dbReference type="PANTHER" id="PTHR11533:SF174">
    <property type="entry name" value="PUROMYCIN-SENSITIVE AMINOPEPTIDASE-RELATED"/>
    <property type="match status" value="1"/>
</dbReference>
<dbReference type="Gene3D" id="1.10.390.10">
    <property type="entry name" value="Neutral Protease Domain 2"/>
    <property type="match status" value="1"/>
</dbReference>
<dbReference type="CDD" id="cd09604">
    <property type="entry name" value="M1_APN_like"/>
    <property type="match status" value="1"/>
</dbReference>
<dbReference type="GO" id="GO:0043171">
    <property type="term" value="P:peptide catabolic process"/>
    <property type="evidence" value="ECO:0007669"/>
    <property type="project" value="TreeGrafter"/>
</dbReference>
<dbReference type="EMBL" id="SRSF01000012">
    <property type="protein sequence ID" value="THH35534.1"/>
    <property type="molecule type" value="Genomic_DNA"/>
</dbReference>
<dbReference type="GO" id="GO:0008270">
    <property type="term" value="F:zinc ion binding"/>
    <property type="evidence" value="ECO:0007669"/>
    <property type="project" value="InterPro"/>
</dbReference>
<dbReference type="Proteomes" id="UP000308528">
    <property type="component" value="Unassembled WGS sequence"/>
</dbReference>
<dbReference type="AlphaFoldDB" id="A0A4S4N8J2"/>
<proteinExistence type="predicted"/>
<dbReference type="InterPro" id="IPR014782">
    <property type="entry name" value="Peptidase_M1_dom"/>
</dbReference>
<feature type="chain" id="PRO_5020791350" evidence="2">
    <location>
        <begin position="19"/>
        <end position="777"/>
    </location>
</feature>
<dbReference type="OrthoDB" id="9814383at2"/>
<keyword evidence="2" id="KW-0732">Signal</keyword>
<feature type="compositionally biased region" description="Basic and acidic residues" evidence="1">
    <location>
        <begin position="766"/>
        <end position="777"/>
    </location>
</feature>
<dbReference type="GO" id="GO:0016020">
    <property type="term" value="C:membrane"/>
    <property type="evidence" value="ECO:0007669"/>
    <property type="project" value="TreeGrafter"/>
</dbReference>
<evidence type="ECO:0000313" key="5">
    <source>
        <dbReference type="Proteomes" id="UP000308528"/>
    </source>
</evidence>
<evidence type="ECO:0000256" key="2">
    <source>
        <dbReference type="SAM" id="SignalP"/>
    </source>
</evidence>
<feature type="region of interest" description="Disordered" evidence="1">
    <location>
        <begin position="753"/>
        <end position="777"/>
    </location>
</feature>
<sequence length="777" mass="90615">MKTRIIWSILMLVSAAMAAQVPGENPFKQLENELPTPNVYRNAAGAPGHMYWQQKADYVMDIRLDDENQRVYGTEKITYHNNSPDPLNYLWVQLDQNVRALDSDTYSTSTSEMGERMSLSQLSRLEPTFDGGFKIDWVRDGNGKDMAYYIQKTMMRVELPQTLKPGESTVLQIKYWYNINDRMRDGGGRSGSEYFEEDDNFLYTIAQFYPRMALYSDNVGWQNKQFLGRGEFTLTFGDYDVKITVPADHLVAATGTLQNDNEVLTRQQRQRLEEARKAREQPVIIASQEEAIEREKTKVTQEKTWHFKAENVRDFAFASSRKFIWDAMGVEQEDGSVVMAMSMYPKEGNPLWERFSTKAVAHTLKWYTHYTFNYPYPVAWSINAADIGMEYPMICFNFGRTEADGTYSDRTKYGMIGVIIHEVGHNYFPMIVNSDERQWTWMDEGLNTFLQYLAEQQWERDYPSRRGPANKIVDYMKGDKRYISPIMTNSESIWQFGNNAYGKPATALNILRETIMGREVFDYAFKTYANRWKFKHPAPADLFRTMEDASAVDLDWFWRGWFFTTDNVDIALANVKEFRINSMDPVAENARQRQMEEQAPRNISSIRNEQEIAQTYDEIDTTLRDFYTEYDPLEATVLDKDEYHHYLEGLTEAERSVLQANKYYYELTFKNIGGLVMPIILEFTFADGTKEVQRIPAEIWRMGTEEVSKVFPFEQEVTAIVLDPFLETADTDTSNNYYPSKPAVNRFDLYQSRERGNGENPMQRNRRAEQQETGTRR</sequence>
<dbReference type="GO" id="GO:0070006">
    <property type="term" value="F:metalloaminopeptidase activity"/>
    <property type="evidence" value="ECO:0007669"/>
    <property type="project" value="TreeGrafter"/>
</dbReference>
<dbReference type="SUPFAM" id="SSF55486">
    <property type="entry name" value="Metalloproteases ('zincins'), catalytic domain"/>
    <property type="match status" value="1"/>
</dbReference>
<dbReference type="GO" id="GO:0042277">
    <property type="term" value="F:peptide binding"/>
    <property type="evidence" value="ECO:0007669"/>
    <property type="project" value="TreeGrafter"/>
</dbReference>
<feature type="signal peptide" evidence="2">
    <location>
        <begin position="1"/>
        <end position="18"/>
    </location>
</feature>
<dbReference type="InterPro" id="IPR027268">
    <property type="entry name" value="Peptidase_M4/M1_CTD_sf"/>
</dbReference>
<feature type="domain" description="Peptidase M1 membrane alanine aminopeptidase" evidence="3">
    <location>
        <begin position="359"/>
        <end position="561"/>
    </location>
</feature>
<dbReference type="RefSeq" id="WP_136460497.1">
    <property type="nucleotide sequence ID" value="NZ_SRSF01000012.1"/>
</dbReference>
<evidence type="ECO:0000259" key="3">
    <source>
        <dbReference type="Pfam" id="PF01433"/>
    </source>
</evidence>
<dbReference type="GO" id="GO:0005737">
    <property type="term" value="C:cytoplasm"/>
    <property type="evidence" value="ECO:0007669"/>
    <property type="project" value="TreeGrafter"/>
</dbReference>
<organism evidence="4 5">
    <name type="scientific">Neolewinella litorea</name>
    <dbReference type="NCBI Taxonomy" id="2562452"/>
    <lineage>
        <taxon>Bacteria</taxon>
        <taxon>Pseudomonadati</taxon>
        <taxon>Bacteroidota</taxon>
        <taxon>Saprospiria</taxon>
        <taxon>Saprospirales</taxon>
        <taxon>Lewinellaceae</taxon>
        <taxon>Neolewinella</taxon>
    </lineage>
</organism>
<accession>A0A4S4N8J2</accession>
<keyword evidence="5" id="KW-1185">Reference proteome</keyword>
<dbReference type="GO" id="GO:0005615">
    <property type="term" value="C:extracellular space"/>
    <property type="evidence" value="ECO:0007669"/>
    <property type="project" value="TreeGrafter"/>
</dbReference>
<comment type="caution">
    <text evidence="4">The sequence shown here is derived from an EMBL/GenBank/DDBJ whole genome shotgun (WGS) entry which is preliminary data.</text>
</comment>
<reference evidence="4 5" key="1">
    <citation type="submission" date="2019-04" db="EMBL/GenBank/DDBJ databases">
        <title>Lewinella litorea sp. nov., isolated from a marine sand.</title>
        <authorList>
            <person name="Yoon J.-H."/>
        </authorList>
    </citation>
    <scope>NUCLEOTIDE SEQUENCE [LARGE SCALE GENOMIC DNA]</scope>
    <source>
        <strain evidence="4 5">HSMS-39</strain>
    </source>
</reference>
<dbReference type="PANTHER" id="PTHR11533">
    <property type="entry name" value="PROTEASE M1 ZINC METALLOPROTEASE"/>
    <property type="match status" value="1"/>
</dbReference>
<gene>
    <name evidence="4" type="ORF">E4021_16560</name>
</gene>
<dbReference type="Pfam" id="PF01433">
    <property type="entry name" value="Peptidase_M1"/>
    <property type="match status" value="1"/>
</dbReference>
<dbReference type="InterPro" id="IPR050344">
    <property type="entry name" value="Peptidase_M1_aminopeptidases"/>
</dbReference>
<evidence type="ECO:0000256" key="1">
    <source>
        <dbReference type="SAM" id="MobiDB-lite"/>
    </source>
</evidence>
<name>A0A4S4N8J2_9BACT</name>
<evidence type="ECO:0000313" key="4">
    <source>
        <dbReference type="EMBL" id="THH35534.1"/>
    </source>
</evidence>